<dbReference type="InterPro" id="IPR011761">
    <property type="entry name" value="ATP-grasp"/>
</dbReference>
<dbReference type="GO" id="GO:0004088">
    <property type="term" value="F:carbamoyl-phosphate synthase (glutamine-hydrolyzing) activity"/>
    <property type="evidence" value="ECO:0007669"/>
    <property type="project" value="UniProtKB-EC"/>
</dbReference>
<evidence type="ECO:0000313" key="3">
    <source>
        <dbReference type="EMBL" id="AIE91126.1"/>
    </source>
</evidence>
<dbReference type="GO" id="GO:0046872">
    <property type="term" value="F:metal ion binding"/>
    <property type="evidence" value="ECO:0007669"/>
    <property type="project" value="InterPro"/>
</dbReference>
<evidence type="ECO:0000259" key="2">
    <source>
        <dbReference type="PROSITE" id="PS50975"/>
    </source>
</evidence>
<organism evidence="3">
    <name type="scientific">uncultured marine thaumarchaeote AD1000_106_A06</name>
    <dbReference type="NCBI Taxonomy" id="1455888"/>
    <lineage>
        <taxon>Archaea</taxon>
        <taxon>Nitrososphaerota</taxon>
        <taxon>environmental samples</taxon>
    </lineage>
</organism>
<dbReference type="EMBL" id="KF900328">
    <property type="protein sequence ID" value="AIE91126.1"/>
    <property type="molecule type" value="Genomic_DNA"/>
</dbReference>
<gene>
    <name evidence="3" type="primary">CPA2</name>
    <name evidence="3" type="synonym">carB</name>
</gene>
<protein>
    <submittedName>
        <fullName evidence="3">Carbamoyl-phosphate synthase large subunit (CarB, CPA2)</fullName>
        <ecNumber evidence="3">6.3.5.5</ecNumber>
    </submittedName>
</protein>
<keyword evidence="1" id="KW-0547">Nucleotide-binding</keyword>
<dbReference type="Gene3D" id="3.40.50.20">
    <property type="match status" value="1"/>
</dbReference>
<feature type="domain" description="ATP-grasp" evidence="2">
    <location>
        <begin position="112"/>
        <end position="317"/>
    </location>
</feature>
<dbReference type="EC" id="6.3.5.5" evidence="3"/>
<keyword evidence="1" id="KW-0067">ATP-binding</keyword>
<sequence length="358" mass="40486">MKKILVTGSGGIGGVNFVRALRVTKEKFFIVGTDFNQYYLEFPDVDVRVNTPRHSDSQFIPLIKKTISEYSIDFIHPQPSSEALVISEDAELKQKTFLPNSSVLSHDKLTTQKILSENNLPVARTKTLSSIDELHSCFEKLGGDPLWIRSKKGAGGNLSLLCKNPKEAKYWIDLWVIRNNATLDDFMIQEYLPGQNIAWDSFWYEGNLIASYSRERIEYPFKHISPSGITGTPTVSKIIVNKDVNKLCESAIKSIDKKPHGNYAVDLKGDKNNKMNITEIDSGKFHTTTPLWGYISSKIFKQDSMFNLPYLYVKLGLGEITEPEILGSDIYPDQTMLLRHIDCGDWILKKDGSKVQVL</sequence>
<proteinExistence type="predicted"/>
<dbReference type="SUPFAM" id="SSF56059">
    <property type="entry name" value="Glutathione synthetase ATP-binding domain-like"/>
    <property type="match status" value="1"/>
</dbReference>
<dbReference type="PROSITE" id="PS50975">
    <property type="entry name" value="ATP_GRASP"/>
    <property type="match status" value="1"/>
</dbReference>
<reference evidence="3" key="1">
    <citation type="journal article" date="2014" name="Genome Biol. Evol.">
        <title>Pangenome evidence for extensive interdomain horizontal transfer affecting lineage core and shell genes in uncultured planktonic thaumarchaeota and euryarchaeota.</title>
        <authorList>
            <person name="Deschamps P."/>
            <person name="Zivanovic Y."/>
            <person name="Moreira D."/>
            <person name="Rodriguez-Valera F."/>
            <person name="Lopez-Garcia P."/>
        </authorList>
    </citation>
    <scope>NUCLEOTIDE SEQUENCE</scope>
</reference>
<keyword evidence="3" id="KW-0436">Ligase</keyword>
<dbReference type="AlphaFoldDB" id="A0A075FNP1"/>
<evidence type="ECO:0000256" key="1">
    <source>
        <dbReference type="PROSITE-ProRule" id="PRU00409"/>
    </source>
</evidence>
<dbReference type="GO" id="GO:0005524">
    <property type="term" value="F:ATP binding"/>
    <property type="evidence" value="ECO:0007669"/>
    <property type="project" value="UniProtKB-UniRule"/>
</dbReference>
<dbReference type="InterPro" id="IPR013815">
    <property type="entry name" value="ATP_grasp_subdomain_1"/>
</dbReference>
<dbReference type="Gene3D" id="3.30.1490.20">
    <property type="entry name" value="ATP-grasp fold, A domain"/>
    <property type="match status" value="1"/>
</dbReference>
<name>A0A075FNP1_9ARCH</name>
<accession>A0A075FNP1</accession>